<dbReference type="Pfam" id="PF13683">
    <property type="entry name" value="rve_3"/>
    <property type="match status" value="1"/>
</dbReference>
<dbReference type="GO" id="GO:0003676">
    <property type="term" value="F:nucleic acid binding"/>
    <property type="evidence" value="ECO:0007669"/>
    <property type="project" value="InterPro"/>
</dbReference>
<sequence>MKEYTSNQRKKIVIKINKVKNKEILASKYDISIRTYYYWKRQLETCSIIKPKSTAPKTNKNKLKDKKIIKRIIEIRKLYGYGKLKIKKQLELEDIKVGTTAIETVLKENNLYRSKKKKIKRKHKGKHAIYIKEAGEKVQIDVKYAFFGEIRYYQFTAVDLAARYSWREIYEDKTPSSALSFLKYVLKTSPFRIKSIQTATEGSACGNNGREYTYRCINTSKINIFDEYCLKNKLERRYIPIATPRYNGVVERVHGIDERECYSRLNKNITVELLREKLKEYTHFYNNQRLISSLLYITIKERIKNIIASKSTISMAP</sequence>
<comment type="caution">
    <text evidence="2">The sequence shown here is derived from an EMBL/GenBank/DDBJ whole genome shotgun (WGS) entry which is preliminary data.</text>
</comment>
<dbReference type="Proteomes" id="UP000323176">
    <property type="component" value="Unassembled WGS sequence"/>
</dbReference>
<reference evidence="2 3" key="1">
    <citation type="journal article" date="1992" name="Lakartidningen">
        <title>[Penicillin V and not amoxicillin is the first choice preparation in acute otitis].</title>
        <authorList>
            <person name="Kamme C."/>
            <person name="Lundgren K."/>
            <person name="Prellner K."/>
        </authorList>
    </citation>
    <scope>NUCLEOTIDE SEQUENCE [LARGE SCALE GENOMIC DNA]</scope>
    <source>
        <strain evidence="2 3">PC5538III-hc</strain>
    </source>
</reference>
<accession>A0A5C8EC64</accession>
<dbReference type="OrthoDB" id="930609at2"/>
<dbReference type="InterPro" id="IPR001584">
    <property type="entry name" value="Integrase_cat-core"/>
</dbReference>
<dbReference type="SUPFAM" id="SSF53098">
    <property type="entry name" value="Ribonuclease H-like"/>
    <property type="match status" value="1"/>
</dbReference>
<dbReference type="EMBL" id="SAXY01000077">
    <property type="protein sequence ID" value="TXJ35263.1"/>
    <property type="molecule type" value="Genomic_DNA"/>
</dbReference>
<name>A0A5C8EC64_BRAPL</name>
<protein>
    <submittedName>
        <fullName evidence="2">Transposase</fullName>
    </submittedName>
</protein>
<organism evidence="2 3">
    <name type="scientific">Brachyspira pilosicoli</name>
    <name type="common">Serpulina pilosicoli</name>
    <dbReference type="NCBI Taxonomy" id="52584"/>
    <lineage>
        <taxon>Bacteria</taxon>
        <taxon>Pseudomonadati</taxon>
        <taxon>Spirochaetota</taxon>
        <taxon>Spirochaetia</taxon>
        <taxon>Brachyspirales</taxon>
        <taxon>Brachyspiraceae</taxon>
        <taxon>Brachyspira</taxon>
    </lineage>
</organism>
<evidence type="ECO:0000259" key="1">
    <source>
        <dbReference type="PROSITE" id="PS50994"/>
    </source>
</evidence>
<proteinExistence type="predicted"/>
<gene>
    <name evidence="2" type="ORF">EPJ72_12480</name>
</gene>
<evidence type="ECO:0000313" key="2">
    <source>
        <dbReference type="EMBL" id="TXJ35263.1"/>
    </source>
</evidence>
<dbReference type="InterPro" id="IPR036397">
    <property type="entry name" value="RNaseH_sf"/>
</dbReference>
<dbReference type="Gene3D" id="3.30.420.10">
    <property type="entry name" value="Ribonuclease H-like superfamily/Ribonuclease H"/>
    <property type="match status" value="1"/>
</dbReference>
<feature type="domain" description="Integrase catalytic" evidence="1">
    <location>
        <begin position="130"/>
        <end position="307"/>
    </location>
</feature>
<dbReference type="AlphaFoldDB" id="A0A5C8EC64"/>
<evidence type="ECO:0000313" key="3">
    <source>
        <dbReference type="Proteomes" id="UP000323176"/>
    </source>
</evidence>
<dbReference type="PROSITE" id="PS50994">
    <property type="entry name" value="INTEGRASE"/>
    <property type="match status" value="1"/>
</dbReference>
<dbReference type="InterPro" id="IPR012337">
    <property type="entry name" value="RNaseH-like_sf"/>
</dbReference>
<dbReference type="GO" id="GO:0015074">
    <property type="term" value="P:DNA integration"/>
    <property type="evidence" value="ECO:0007669"/>
    <property type="project" value="InterPro"/>
</dbReference>